<name>A0ACC2R5V3_9NEOP</name>
<dbReference type="Proteomes" id="UP001231649">
    <property type="component" value="Chromosome 6"/>
</dbReference>
<gene>
    <name evidence="1" type="ORF">PYW08_014895</name>
</gene>
<evidence type="ECO:0000313" key="1">
    <source>
        <dbReference type="EMBL" id="KAJ8732165.1"/>
    </source>
</evidence>
<evidence type="ECO:0000313" key="2">
    <source>
        <dbReference type="Proteomes" id="UP001231649"/>
    </source>
</evidence>
<accession>A0ACC2R5V3</accession>
<reference evidence="1" key="1">
    <citation type="submission" date="2023-03" db="EMBL/GenBank/DDBJ databases">
        <title>Chromosome-level genomes of two armyworms, Mythimna separata and Mythimna loreyi, provide insights into the biosynthesis and reception of sex pheromones.</title>
        <authorList>
            <person name="Zhao H."/>
        </authorList>
    </citation>
    <scope>NUCLEOTIDE SEQUENCE</scope>
    <source>
        <strain evidence="1">BeijingLab</strain>
    </source>
</reference>
<sequence length="321" mass="37069">MYCNKILSVFIVYFSLNLSHGQKDIKFFRNDYIYLEATESFYKINSLTKNFFDAKRACSLEGASLWYPENKEEAEAVISYWNSTQPTWWSVTLGMSDLIVKGLFETIDGKRVSDVYHNWNLGEPNNSGNIEDCVVIVSTGKMIDISCNIMNPFICKKTLQSLEWNQQCNMPDLDYKYNEKTEKCYKIHPVPLNWTEAYNVCSSEQSHLPVANDWVVINTLVKLFETAPKEWNAGSYLRGMYHLGIHNRFNDGWQTVKGTPFNNSLALWGTRLNEGSYDQCGAMFYTGRLTQVDCSLKSFFICEHDRVDLTSHTKNEENLPI</sequence>
<keyword evidence="2" id="KW-1185">Reference proteome</keyword>
<protein>
    <submittedName>
        <fullName evidence="1">Uncharacterized protein</fullName>
    </submittedName>
</protein>
<comment type="caution">
    <text evidence="1">The sequence shown here is derived from an EMBL/GenBank/DDBJ whole genome shotgun (WGS) entry which is preliminary data.</text>
</comment>
<organism evidence="1 2">
    <name type="scientific">Mythimna loreyi</name>
    <dbReference type="NCBI Taxonomy" id="667449"/>
    <lineage>
        <taxon>Eukaryota</taxon>
        <taxon>Metazoa</taxon>
        <taxon>Ecdysozoa</taxon>
        <taxon>Arthropoda</taxon>
        <taxon>Hexapoda</taxon>
        <taxon>Insecta</taxon>
        <taxon>Pterygota</taxon>
        <taxon>Neoptera</taxon>
        <taxon>Endopterygota</taxon>
        <taxon>Lepidoptera</taxon>
        <taxon>Glossata</taxon>
        <taxon>Ditrysia</taxon>
        <taxon>Noctuoidea</taxon>
        <taxon>Noctuidae</taxon>
        <taxon>Noctuinae</taxon>
        <taxon>Hadenini</taxon>
        <taxon>Mythimna</taxon>
    </lineage>
</organism>
<proteinExistence type="predicted"/>
<dbReference type="EMBL" id="CM056782">
    <property type="protein sequence ID" value="KAJ8732165.1"/>
    <property type="molecule type" value="Genomic_DNA"/>
</dbReference>